<keyword evidence="1" id="KW-0472">Membrane</keyword>
<dbReference type="Proteomes" id="UP000830236">
    <property type="component" value="Chromosome"/>
</dbReference>
<organism evidence="2 3">
    <name type="scientific">Actinomyces graevenitzii</name>
    <dbReference type="NCBI Taxonomy" id="55565"/>
    <lineage>
        <taxon>Bacteria</taxon>
        <taxon>Bacillati</taxon>
        <taxon>Actinomycetota</taxon>
        <taxon>Actinomycetes</taxon>
        <taxon>Actinomycetales</taxon>
        <taxon>Actinomycetaceae</taxon>
        <taxon>Actinomyces</taxon>
    </lineage>
</organism>
<evidence type="ECO:0000256" key="1">
    <source>
        <dbReference type="SAM" id="Phobius"/>
    </source>
</evidence>
<name>A0A929X0T5_9ACTO</name>
<dbReference type="KEGG" id="agh:M3I41_00090"/>
<accession>A0A929X0T5</accession>
<protein>
    <submittedName>
        <fullName evidence="2">Uncharacterized protein</fullName>
    </submittedName>
</protein>
<sequence>MYGFIFRHLPGPKWLKVIESLVLILAVVFVLFEWVFPLVNTYIVGNTAEVSNG</sequence>
<proteinExistence type="predicted"/>
<gene>
    <name evidence="2" type="ORF">M3I41_00090</name>
</gene>
<evidence type="ECO:0000313" key="2">
    <source>
        <dbReference type="EMBL" id="UQF79720.1"/>
    </source>
</evidence>
<evidence type="ECO:0000313" key="3">
    <source>
        <dbReference type="Proteomes" id="UP000830236"/>
    </source>
</evidence>
<dbReference type="AlphaFoldDB" id="A0A929X0T5"/>
<keyword evidence="1" id="KW-0812">Transmembrane</keyword>
<keyword evidence="1" id="KW-1133">Transmembrane helix</keyword>
<dbReference type="RefSeq" id="WP_005986778.1">
    <property type="nucleotide sequence ID" value="NZ_PNHV01000003.1"/>
</dbReference>
<dbReference type="EMBL" id="CP097095">
    <property type="protein sequence ID" value="UQF79720.1"/>
    <property type="molecule type" value="Genomic_DNA"/>
</dbReference>
<feature type="transmembrane region" description="Helical" evidence="1">
    <location>
        <begin position="21"/>
        <end position="43"/>
    </location>
</feature>
<reference evidence="2" key="1">
    <citation type="submission" date="2022-05" db="EMBL/GenBank/DDBJ databases">
        <title>Using nanopore sequencing to obtain complete genomes from saliva samples.</title>
        <authorList>
            <person name="Baker J.L."/>
        </authorList>
    </citation>
    <scope>NUCLEOTIDE SEQUENCE</scope>
    <source>
        <strain evidence="2">JCVI-JB-Ag32</strain>
    </source>
</reference>